<sequence>MQSLNKTTDSLLSSAKQSLLYTANRPDVVMTRGEGMYLWDTEGKSYLDFIGGWAVTSLGHSPSVLQEALTYQSGQLVHASPGFYNKPMIEFADLLTEISGFDKVFFASSGAEANESAIKLARKHGALRLNGAYEIITMTNSFHGRTLATMSATGKPSYQPLFEPKVPGFIHVPINDFDACFAAISDRTCAIMLELVQGEGGVHSVDAPYLRALRKACDVYNIMLIFDEVQTGLGRTGKLFAYEHYGVKPDVMTLAKGIAGGFPLSAMLTTAQYDLFEPGDQGGTYSAAPLGMAAGHAVVTEILERGLAGNAANQGTLIQEKLTVLSKDYAVNQIRGKGLLLAFDVPVGSAPVLAAECMKEGLLINAPNAHTIRLMPPLIVTAEEVEKMIRILTGVLEAYGLKNEAVYS</sequence>
<feature type="binding site" evidence="5">
    <location>
        <begin position="110"/>
        <end position="111"/>
    </location>
    <ligand>
        <name>pyridoxal 5'-phosphate</name>
        <dbReference type="ChEBI" id="CHEBI:597326"/>
    </ligand>
</feature>
<keyword evidence="4 5" id="KW-0663">Pyridoxal phosphate</keyword>
<dbReference type="CDD" id="cd00610">
    <property type="entry name" value="OAT_like"/>
    <property type="match status" value="1"/>
</dbReference>
<comment type="miscellaneous">
    <text evidence="5">May also have succinyldiaminopimelate aminotransferase activity, thus carrying out the corresponding step in lysine biosynthesis.</text>
</comment>
<dbReference type="PANTHER" id="PTHR11986">
    <property type="entry name" value="AMINOTRANSFERASE CLASS III"/>
    <property type="match status" value="1"/>
</dbReference>
<organism evidence="6 7">
    <name type="scientific">Paenibacillus catalpae</name>
    <dbReference type="NCBI Taxonomy" id="1045775"/>
    <lineage>
        <taxon>Bacteria</taxon>
        <taxon>Bacillati</taxon>
        <taxon>Bacillota</taxon>
        <taxon>Bacilli</taxon>
        <taxon>Bacillales</taxon>
        <taxon>Paenibacillaceae</taxon>
        <taxon>Paenibacillus</taxon>
    </lineage>
</organism>
<evidence type="ECO:0000313" key="6">
    <source>
        <dbReference type="EMBL" id="SFE45877.1"/>
    </source>
</evidence>
<dbReference type="RefSeq" id="WP_091186838.1">
    <property type="nucleotide sequence ID" value="NZ_FOMT01000003.1"/>
</dbReference>
<evidence type="ECO:0000256" key="1">
    <source>
        <dbReference type="ARBA" id="ARBA00022576"/>
    </source>
</evidence>
<feature type="binding site" evidence="5">
    <location>
        <begin position="227"/>
        <end position="230"/>
    </location>
    <ligand>
        <name>pyridoxal 5'-phosphate</name>
        <dbReference type="ChEBI" id="CHEBI:597326"/>
    </ligand>
</feature>
<evidence type="ECO:0000256" key="2">
    <source>
        <dbReference type="ARBA" id="ARBA00022605"/>
    </source>
</evidence>
<dbReference type="GO" id="GO:0005737">
    <property type="term" value="C:cytoplasm"/>
    <property type="evidence" value="ECO:0007669"/>
    <property type="project" value="UniProtKB-SubCell"/>
</dbReference>
<dbReference type="InterPro" id="IPR015421">
    <property type="entry name" value="PyrdxlP-dep_Trfase_major"/>
</dbReference>
<evidence type="ECO:0000256" key="5">
    <source>
        <dbReference type="HAMAP-Rule" id="MF_01107"/>
    </source>
</evidence>
<dbReference type="OrthoDB" id="9807885at2"/>
<dbReference type="Gene3D" id="3.90.1150.10">
    <property type="entry name" value="Aspartate Aminotransferase, domain 1"/>
    <property type="match status" value="1"/>
</dbReference>
<dbReference type="STRING" id="1045775.SAMN05216378_3190"/>
<dbReference type="AlphaFoldDB" id="A0A1I2AQ79"/>
<name>A0A1I2AQ79_9BACL</name>
<keyword evidence="5" id="KW-0055">Arginine biosynthesis</keyword>
<dbReference type="InterPro" id="IPR015424">
    <property type="entry name" value="PyrdxlP-dep_Trfase"/>
</dbReference>
<dbReference type="SUPFAM" id="SSF53383">
    <property type="entry name" value="PLP-dependent transferases"/>
    <property type="match status" value="1"/>
</dbReference>
<dbReference type="GO" id="GO:0030170">
    <property type="term" value="F:pyridoxal phosphate binding"/>
    <property type="evidence" value="ECO:0007669"/>
    <property type="project" value="InterPro"/>
</dbReference>
<keyword evidence="7" id="KW-1185">Reference proteome</keyword>
<dbReference type="EC" id="2.6.1.11" evidence="5"/>
<comment type="subcellular location">
    <subcellularLocation>
        <location evidence="5">Cytoplasm</location>
    </subcellularLocation>
</comment>
<dbReference type="Pfam" id="PF00202">
    <property type="entry name" value="Aminotran_3"/>
    <property type="match status" value="1"/>
</dbReference>
<gene>
    <name evidence="5" type="primary">argD</name>
    <name evidence="6" type="ORF">SAMN05216378_3190</name>
</gene>
<dbReference type="InterPro" id="IPR050103">
    <property type="entry name" value="Class-III_PLP-dep_AT"/>
</dbReference>
<dbReference type="InterPro" id="IPR005814">
    <property type="entry name" value="Aminotrans_3"/>
</dbReference>
<keyword evidence="2 5" id="KW-0028">Amino-acid biosynthesis</keyword>
<feature type="binding site" evidence="5">
    <location>
        <position position="284"/>
    </location>
    <ligand>
        <name>pyridoxal 5'-phosphate</name>
        <dbReference type="ChEBI" id="CHEBI:597326"/>
    </ligand>
</feature>
<keyword evidence="1 5" id="KW-0032">Aminotransferase</keyword>
<evidence type="ECO:0000256" key="3">
    <source>
        <dbReference type="ARBA" id="ARBA00022679"/>
    </source>
</evidence>
<comment type="subunit">
    <text evidence="5">Homodimer.</text>
</comment>
<keyword evidence="5" id="KW-0963">Cytoplasm</keyword>
<feature type="modified residue" description="N6-(pyridoxal phosphate)lysine" evidence="5">
    <location>
        <position position="256"/>
    </location>
</feature>
<dbReference type="InterPro" id="IPR004636">
    <property type="entry name" value="AcOrn/SuccOrn_fam"/>
</dbReference>
<protein>
    <recommendedName>
        <fullName evidence="5">Acetylornithine aminotransferase</fullName>
        <shortName evidence="5">ACOAT</shortName>
        <ecNumber evidence="5">2.6.1.11</ecNumber>
    </recommendedName>
</protein>
<dbReference type="HAMAP" id="MF_01107">
    <property type="entry name" value="ArgD_aminotrans_3"/>
    <property type="match status" value="1"/>
</dbReference>
<dbReference type="PANTHER" id="PTHR11986:SF79">
    <property type="entry name" value="ACETYLORNITHINE AMINOTRANSFERASE, MITOCHONDRIAL"/>
    <property type="match status" value="1"/>
</dbReference>
<comment type="similarity">
    <text evidence="5">Belongs to the class-III pyridoxal-phosphate-dependent aminotransferase family. ArgD subfamily.</text>
</comment>
<comment type="pathway">
    <text evidence="5">Amino-acid biosynthesis; L-arginine biosynthesis; N(2)-acetyl-L-ornithine from L-glutamate: step 4/4.</text>
</comment>
<dbReference type="InterPro" id="IPR015422">
    <property type="entry name" value="PyrdxlP-dep_Trfase_small"/>
</dbReference>
<comment type="cofactor">
    <cofactor evidence="5">
        <name>pyridoxal 5'-phosphate</name>
        <dbReference type="ChEBI" id="CHEBI:597326"/>
    </cofactor>
    <text evidence="5">Binds 1 pyridoxal phosphate per subunit.</text>
</comment>
<dbReference type="PROSITE" id="PS00600">
    <property type="entry name" value="AA_TRANSFER_CLASS_3"/>
    <property type="match status" value="1"/>
</dbReference>
<dbReference type="Proteomes" id="UP000198855">
    <property type="component" value="Unassembled WGS sequence"/>
</dbReference>
<proteinExistence type="inferred from homology"/>
<comment type="caution">
    <text evidence="5">Lacks conserved residue(s) required for the propagation of feature annotation.</text>
</comment>
<dbReference type="GO" id="GO:0003992">
    <property type="term" value="F:N2-acetyl-L-ornithine:2-oxoglutarate 5-aminotransferase activity"/>
    <property type="evidence" value="ECO:0007669"/>
    <property type="project" value="UniProtKB-UniRule"/>
</dbReference>
<dbReference type="GO" id="GO:0042802">
    <property type="term" value="F:identical protein binding"/>
    <property type="evidence" value="ECO:0007669"/>
    <property type="project" value="TreeGrafter"/>
</dbReference>
<dbReference type="NCBIfam" id="TIGR00707">
    <property type="entry name" value="argD"/>
    <property type="match status" value="1"/>
</dbReference>
<dbReference type="EMBL" id="FOMT01000003">
    <property type="protein sequence ID" value="SFE45877.1"/>
    <property type="molecule type" value="Genomic_DNA"/>
</dbReference>
<dbReference type="Gene3D" id="3.40.640.10">
    <property type="entry name" value="Type I PLP-dependent aspartate aminotransferase-like (Major domain)"/>
    <property type="match status" value="1"/>
</dbReference>
<dbReference type="PIRSF" id="PIRSF000521">
    <property type="entry name" value="Transaminase_4ab_Lys_Orn"/>
    <property type="match status" value="1"/>
</dbReference>
<feature type="binding site" evidence="5">
    <location>
        <position position="145"/>
    </location>
    <ligand>
        <name>N(2)-acetyl-L-ornithine</name>
        <dbReference type="ChEBI" id="CHEBI:57805"/>
    </ligand>
</feature>
<dbReference type="FunFam" id="3.40.640.10:FF:000004">
    <property type="entry name" value="Acetylornithine aminotransferase"/>
    <property type="match status" value="1"/>
</dbReference>
<dbReference type="UniPathway" id="UPA00068">
    <property type="reaction ID" value="UER00109"/>
</dbReference>
<evidence type="ECO:0000256" key="4">
    <source>
        <dbReference type="ARBA" id="ARBA00022898"/>
    </source>
</evidence>
<reference evidence="7" key="1">
    <citation type="submission" date="2016-10" db="EMBL/GenBank/DDBJ databases">
        <authorList>
            <person name="Varghese N."/>
            <person name="Submissions S."/>
        </authorList>
    </citation>
    <scope>NUCLEOTIDE SEQUENCE [LARGE SCALE GENOMIC DNA]</scope>
    <source>
        <strain evidence="7">CGMCC 1.10784</strain>
    </source>
</reference>
<dbReference type="NCBIfam" id="NF002325">
    <property type="entry name" value="PRK01278.1"/>
    <property type="match status" value="1"/>
</dbReference>
<feature type="binding site" evidence="5">
    <location>
        <position position="142"/>
    </location>
    <ligand>
        <name>pyridoxal 5'-phosphate</name>
        <dbReference type="ChEBI" id="CHEBI:597326"/>
    </ligand>
</feature>
<keyword evidence="3 5" id="KW-0808">Transferase</keyword>
<accession>A0A1I2AQ79</accession>
<dbReference type="InterPro" id="IPR049704">
    <property type="entry name" value="Aminotrans_3_PPA_site"/>
</dbReference>
<evidence type="ECO:0000313" key="7">
    <source>
        <dbReference type="Proteomes" id="UP000198855"/>
    </source>
</evidence>
<comment type="catalytic activity">
    <reaction evidence="5">
        <text>N(2)-acetyl-L-ornithine + 2-oxoglutarate = N-acetyl-L-glutamate 5-semialdehyde + L-glutamate</text>
        <dbReference type="Rhea" id="RHEA:18049"/>
        <dbReference type="ChEBI" id="CHEBI:16810"/>
        <dbReference type="ChEBI" id="CHEBI:29123"/>
        <dbReference type="ChEBI" id="CHEBI:29985"/>
        <dbReference type="ChEBI" id="CHEBI:57805"/>
        <dbReference type="EC" id="2.6.1.11"/>
    </reaction>
</comment>
<dbReference type="GO" id="GO:0006526">
    <property type="term" value="P:L-arginine biosynthetic process"/>
    <property type="evidence" value="ECO:0007669"/>
    <property type="project" value="UniProtKB-UniRule"/>
</dbReference>